<gene>
    <name evidence="1" type="ORF">PCOR1329_LOCUS44574</name>
</gene>
<accession>A0ABN9U2A1</accession>
<organism evidence="1 2">
    <name type="scientific">Prorocentrum cordatum</name>
    <dbReference type="NCBI Taxonomy" id="2364126"/>
    <lineage>
        <taxon>Eukaryota</taxon>
        <taxon>Sar</taxon>
        <taxon>Alveolata</taxon>
        <taxon>Dinophyceae</taxon>
        <taxon>Prorocentrales</taxon>
        <taxon>Prorocentraceae</taxon>
        <taxon>Prorocentrum</taxon>
    </lineage>
</organism>
<sequence length="138" mass="15290">MIDLLVKDLDKEMTEAKVMEKNSQAAYEQLMADSASKRAADLKSISKKTSEKANLEQAKEADTMALKSSEKELMATKAYESNLHAECDWIMQFFDMRRAARAEETDNLKAAKAILSGADFSFAQQAQHGAPSPRLRGA</sequence>
<dbReference type="EMBL" id="CAUYUJ010015359">
    <property type="protein sequence ID" value="CAK0852930.1"/>
    <property type="molecule type" value="Genomic_DNA"/>
</dbReference>
<reference evidence="1" key="1">
    <citation type="submission" date="2023-10" db="EMBL/GenBank/DDBJ databases">
        <authorList>
            <person name="Chen Y."/>
            <person name="Shah S."/>
            <person name="Dougan E. K."/>
            <person name="Thang M."/>
            <person name="Chan C."/>
        </authorList>
    </citation>
    <scope>NUCLEOTIDE SEQUENCE [LARGE SCALE GENOMIC DNA]</scope>
</reference>
<comment type="caution">
    <text evidence="1">The sequence shown here is derived from an EMBL/GenBank/DDBJ whole genome shotgun (WGS) entry which is preliminary data.</text>
</comment>
<evidence type="ECO:0000313" key="2">
    <source>
        <dbReference type="Proteomes" id="UP001189429"/>
    </source>
</evidence>
<evidence type="ECO:0000313" key="1">
    <source>
        <dbReference type="EMBL" id="CAK0852930.1"/>
    </source>
</evidence>
<name>A0ABN9U2A1_9DINO</name>
<protein>
    <recommendedName>
        <fullName evidence="3">Clathrin light chain</fullName>
    </recommendedName>
</protein>
<dbReference type="Proteomes" id="UP001189429">
    <property type="component" value="Unassembled WGS sequence"/>
</dbReference>
<evidence type="ECO:0008006" key="3">
    <source>
        <dbReference type="Google" id="ProtNLM"/>
    </source>
</evidence>
<proteinExistence type="predicted"/>
<keyword evidence="2" id="KW-1185">Reference proteome</keyword>